<dbReference type="EMBL" id="CP094540">
    <property type="protein sequence ID" value="UOE36846.1"/>
    <property type="molecule type" value="Genomic_DNA"/>
</dbReference>
<dbReference type="Proteomes" id="UP000831390">
    <property type="component" value="Plasmid unnamed6"/>
</dbReference>
<evidence type="ECO:0000313" key="1">
    <source>
        <dbReference type="EMBL" id="UOE36846.1"/>
    </source>
</evidence>
<evidence type="ECO:0008006" key="3">
    <source>
        <dbReference type="Google" id="ProtNLM"/>
    </source>
</evidence>
<organism evidence="1 2">
    <name type="scientific">Hymenobacter monticola</name>
    <dbReference type="NCBI Taxonomy" id="1705399"/>
    <lineage>
        <taxon>Bacteria</taxon>
        <taxon>Pseudomonadati</taxon>
        <taxon>Bacteroidota</taxon>
        <taxon>Cytophagia</taxon>
        <taxon>Cytophagales</taxon>
        <taxon>Hymenobacteraceae</taxon>
        <taxon>Hymenobacter</taxon>
    </lineage>
</organism>
<keyword evidence="2" id="KW-1185">Reference proteome</keyword>
<evidence type="ECO:0000313" key="2">
    <source>
        <dbReference type="Proteomes" id="UP000831390"/>
    </source>
</evidence>
<protein>
    <recommendedName>
        <fullName evidence="3">Aminoglycoside phosphotransferase domain-containing protein</fullName>
    </recommendedName>
</protein>
<name>A0ABY4BCG1_9BACT</name>
<dbReference type="RefSeq" id="WP_243521063.1">
    <property type="nucleotide sequence ID" value="NZ_CP094540.1"/>
</dbReference>
<gene>
    <name evidence="1" type="ORF">MTP16_25795</name>
</gene>
<accession>A0ABY4BCG1</accession>
<sequence>MPDRTFRLKNTPHGTLVVKFYQVEPYSEAAFERVRLRDFWRTTAPGSGSSWALALYQGPIAANHVLPEAIAQLHTRCAQCNCLRIERAGG</sequence>
<geneLocation type="plasmid" evidence="1 2">
    <name>unnamed6</name>
</geneLocation>
<keyword evidence="1" id="KW-0614">Plasmid</keyword>
<reference evidence="1 2" key="1">
    <citation type="submission" date="2022-03" db="EMBL/GenBank/DDBJ databases">
        <title>Hymenobactersp. isolated from the air.</title>
        <authorList>
            <person name="Won M."/>
            <person name="Kwon S.-W."/>
        </authorList>
    </citation>
    <scope>NUCLEOTIDE SEQUENCE [LARGE SCALE GENOMIC DNA]</scope>
    <source>
        <strain evidence="1 2">KACC 22596</strain>
        <plasmid evidence="1 2">unnamed6</plasmid>
    </source>
</reference>
<proteinExistence type="predicted"/>